<dbReference type="InterPro" id="IPR001258">
    <property type="entry name" value="NHL_repeat"/>
</dbReference>
<dbReference type="AlphaFoldDB" id="S5TN99"/>
<feature type="repeat" description="NHL" evidence="2">
    <location>
        <begin position="105"/>
        <end position="146"/>
    </location>
</feature>
<sequence length="341" mass="36614">MELTWAGAFRAGAVCALALIAACGERARSAEGKGGAAAPLRVESAGPRQIHSAAWDTVFVVGGGVQDTLLLIPRLLAARGGQLYAFDYGDSRLKAFDARGGPRWRFGGPGSGPAEFGNPLDLEVGPDGSVWVLDGTEGRLSVVSADGTAQRLVRHPGLLVKDVVPLRDRLLATTASPGDTFWIALDSAGRAREAGPAPVPGLREASPMLRQGFSIVADDSRTWATIFPFGNPFVVYDGTTVRCRGRLVEGEPFPTERPKDPRNAAWAVASVLTDSSLFVLPRGRTDLRLRVLDEYSARDCRYLRSFRLPQKVVAMAYSGGIFYFSMENPSPSILAARLRSR</sequence>
<reference evidence="3" key="1">
    <citation type="journal article" date="2013" name="Proc. Natl. Acad. Sci. U.S.A.">
        <title>Mapping gene clusters within arrayed metagenomic libraries to expand the structural diversity of biomedically relevant natural products.</title>
        <authorList>
            <person name="Owen J.G."/>
            <person name="Reddy B.V."/>
            <person name="Ternei M.A."/>
            <person name="Charlop-Powers Z."/>
            <person name="Calle P.Y."/>
            <person name="Kim J.H."/>
            <person name="Brady S.F."/>
        </authorList>
    </citation>
    <scope>NUCLEOTIDE SEQUENCE</scope>
</reference>
<dbReference type="EMBL" id="KF264562">
    <property type="protein sequence ID" value="AGS49913.1"/>
    <property type="molecule type" value="Genomic_DNA"/>
</dbReference>
<evidence type="ECO:0000256" key="2">
    <source>
        <dbReference type="PROSITE-ProRule" id="PRU00504"/>
    </source>
</evidence>
<dbReference type="Gene3D" id="2.120.10.30">
    <property type="entry name" value="TolB, C-terminal domain"/>
    <property type="match status" value="1"/>
</dbReference>
<dbReference type="PROSITE" id="PS51125">
    <property type="entry name" value="NHL"/>
    <property type="match status" value="1"/>
</dbReference>
<name>S5TN99_9BACT</name>
<dbReference type="InterPro" id="IPR011042">
    <property type="entry name" value="6-blade_b-propeller_TolB-like"/>
</dbReference>
<evidence type="ECO:0000313" key="3">
    <source>
        <dbReference type="EMBL" id="AGS49913.1"/>
    </source>
</evidence>
<accession>S5TN99</accession>
<evidence type="ECO:0000256" key="1">
    <source>
        <dbReference type="ARBA" id="ARBA00022737"/>
    </source>
</evidence>
<keyword evidence="1" id="KW-0677">Repeat</keyword>
<organism evidence="3">
    <name type="scientific">uncultured bacterium esnapd22</name>
    <dbReference type="NCBI Taxonomy" id="1366604"/>
    <lineage>
        <taxon>Bacteria</taxon>
        <taxon>environmental samples</taxon>
    </lineage>
</organism>
<protein>
    <submittedName>
        <fullName evidence="3">Uncharacterized protein</fullName>
    </submittedName>
</protein>
<dbReference type="SUPFAM" id="SSF63829">
    <property type="entry name" value="Calcium-dependent phosphotriesterase"/>
    <property type="match status" value="1"/>
</dbReference>
<proteinExistence type="predicted"/>